<evidence type="ECO:0000256" key="1">
    <source>
        <dbReference type="SAM" id="MobiDB-lite"/>
    </source>
</evidence>
<keyword evidence="3" id="KW-1185">Reference proteome</keyword>
<sequence length="123" mass="14138">MEGREGRIRESGPAVHKLIRSTHTMISQHVCGDSTPLIWRMWTVAWGWFEEDFFGPDFPLVRSLEHVKRNIRNQGTTNMLAESLNEGDEQNELSHRLDYKEMKQVGSNGFGGDASRLLAERHD</sequence>
<name>A0A1Q9C0Z2_SYMMI</name>
<protein>
    <submittedName>
        <fullName evidence="2">Uncharacterized protein</fullName>
    </submittedName>
</protein>
<evidence type="ECO:0000313" key="2">
    <source>
        <dbReference type="EMBL" id="OLP76582.1"/>
    </source>
</evidence>
<comment type="caution">
    <text evidence="2">The sequence shown here is derived from an EMBL/GenBank/DDBJ whole genome shotgun (WGS) entry which is preliminary data.</text>
</comment>
<evidence type="ECO:0000313" key="3">
    <source>
        <dbReference type="Proteomes" id="UP000186817"/>
    </source>
</evidence>
<feature type="region of interest" description="Disordered" evidence="1">
    <location>
        <begin position="104"/>
        <end position="123"/>
    </location>
</feature>
<dbReference type="AlphaFoldDB" id="A0A1Q9C0Z2"/>
<organism evidence="2 3">
    <name type="scientific">Symbiodinium microadriaticum</name>
    <name type="common">Dinoflagellate</name>
    <name type="synonym">Zooxanthella microadriatica</name>
    <dbReference type="NCBI Taxonomy" id="2951"/>
    <lineage>
        <taxon>Eukaryota</taxon>
        <taxon>Sar</taxon>
        <taxon>Alveolata</taxon>
        <taxon>Dinophyceae</taxon>
        <taxon>Suessiales</taxon>
        <taxon>Symbiodiniaceae</taxon>
        <taxon>Symbiodinium</taxon>
    </lineage>
</organism>
<dbReference type="OrthoDB" id="406154at2759"/>
<gene>
    <name evidence="2" type="ORF">AK812_SmicGene43466</name>
</gene>
<accession>A0A1Q9C0Z2</accession>
<dbReference type="Proteomes" id="UP000186817">
    <property type="component" value="Unassembled WGS sequence"/>
</dbReference>
<proteinExistence type="predicted"/>
<reference evidence="2 3" key="1">
    <citation type="submission" date="2016-02" db="EMBL/GenBank/DDBJ databases">
        <title>Genome analysis of coral dinoflagellate symbionts highlights evolutionary adaptations to a symbiotic lifestyle.</title>
        <authorList>
            <person name="Aranda M."/>
            <person name="Li Y."/>
            <person name="Liew Y.J."/>
            <person name="Baumgarten S."/>
            <person name="Simakov O."/>
            <person name="Wilson M."/>
            <person name="Piel J."/>
            <person name="Ashoor H."/>
            <person name="Bougouffa S."/>
            <person name="Bajic V.B."/>
            <person name="Ryu T."/>
            <person name="Ravasi T."/>
            <person name="Bayer T."/>
            <person name="Micklem G."/>
            <person name="Kim H."/>
            <person name="Bhak J."/>
            <person name="Lajeunesse T.C."/>
            <person name="Voolstra C.R."/>
        </authorList>
    </citation>
    <scope>NUCLEOTIDE SEQUENCE [LARGE SCALE GENOMIC DNA]</scope>
    <source>
        <strain evidence="2 3">CCMP2467</strain>
    </source>
</reference>
<dbReference type="EMBL" id="LSRX01001980">
    <property type="protein sequence ID" value="OLP76582.1"/>
    <property type="molecule type" value="Genomic_DNA"/>
</dbReference>